<gene>
    <name evidence="11" type="ORF">K437DRAFT_48301</name>
</gene>
<comment type="caution">
    <text evidence="11">The sequence shown here is derived from an EMBL/GenBank/DDBJ whole genome shotgun (WGS) entry which is preliminary data.</text>
</comment>
<organism evidence="11 12">
    <name type="scientific">Tilletiaria anomala (strain ATCC 24038 / CBS 436.72 / UBC 951)</name>
    <dbReference type="NCBI Taxonomy" id="1037660"/>
    <lineage>
        <taxon>Eukaryota</taxon>
        <taxon>Fungi</taxon>
        <taxon>Dikarya</taxon>
        <taxon>Basidiomycota</taxon>
        <taxon>Ustilaginomycotina</taxon>
        <taxon>Exobasidiomycetes</taxon>
        <taxon>Georgefischeriales</taxon>
        <taxon>Tilletiariaceae</taxon>
        <taxon>Tilletiaria</taxon>
    </lineage>
</organism>
<dbReference type="InterPro" id="IPR050352">
    <property type="entry name" value="ABCG_transporters"/>
</dbReference>
<dbReference type="GO" id="GO:0005524">
    <property type="term" value="F:ATP binding"/>
    <property type="evidence" value="ECO:0007669"/>
    <property type="project" value="UniProtKB-KW"/>
</dbReference>
<reference evidence="11 12" key="1">
    <citation type="submission" date="2014-05" db="EMBL/GenBank/DDBJ databases">
        <title>Draft genome sequence of a rare smut relative, Tilletiaria anomala UBC 951.</title>
        <authorList>
            <consortium name="DOE Joint Genome Institute"/>
            <person name="Toome M."/>
            <person name="Kuo A."/>
            <person name="Henrissat B."/>
            <person name="Lipzen A."/>
            <person name="Tritt A."/>
            <person name="Yoshinaga Y."/>
            <person name="Zane M."/>
            <person name="Barry K."/>
            <person name="Grigoriev I.V."/>
            <person name="Spatafora J.W."/>
            <person name="Aimea M.C."/>
        </authorList>
    </citation>
    <scope>NUCLEOTIDE SEQUENCE [LARGE SCALE GENOMIC DNA]</scope>
    <source>
        <strain evidence="11 12">UBC 951</strain>
    </source>
</reference>
<dbReference type="PANTHER" id="PTHR48041:SF91">
    <property type="entry name" value="ABC TRANSPORTER G FAMILY MEMBER 28"/>
    <property type="match status" value="1"/>
</dbReference>
<keyword evidence="6 9" id="KW-1133">Transmembrane helix</keyword>
<dbReference type="Gene3D" id="3.40.50.300">
    <property type="entry name" value="P-loop containing nucleotide triphosphate hydrolases"/>
    <property type="match status" value="1"/>
</dbReference>
<keyword evidence="5" id="KW-0067">ATP-binding</keyword>
<dbReference type="InterPro" id="IPR003439">
    <property type="entry name" value="ABC_transporter-like_ATP-bd"/>
</dbReference>
<evidence type="ECO:0000313" key="11">
    <source>
        <dbReference type="EMBL" id="KDN36836.1"/>
    </source>
</evidence>
<dbReference type="Pfam" id="PF00005">
    <property type="entry name" value="ABC_tran"/>
    <property type="match status" value="1"/>
</dbReference>
<name>A0A066V5Y4_TILAU</name>
<dbReference type="GO" id="GO:0016020">
    <property type="term" value="C:membrane"/>
    <property type="evidence" value="ECO:0007669"/>
    <property type="project" value="UniProtKB-SubCell"/>
</dbReference>
<evidence type="ECO:0000256" key="6">
    <source>
        <dbReference type="ARBA" id="ARBA00022989"/>
    </source>
</evidence>
<feature type="region of interest" description="Disordered" evidence="8">
    <location>
        <begin position="407"/>
        <end position="439"/>
    </location>
</feature>
<evidence type="ECO:0000256" key="5">
    <source>
        <dbReference type="ARBA" id="ARBA00022840"/>
    </source>
</evidence>
<evidence type="ECO:0000256" key="9">
    <source>
        <dbReference type="SAM" id="Phobius"/>
    </source>
</evidence>
<keyword evidence="2" id="KW-0813">Transport</keyword>
<feature type="region of interest" description="Disordered" evidence="8">
    <location>
        <begin position="92"/>
        <end position="113"/>
    </location>
</feature>
<dbReference type="HOGENOM" id="CLU_000604_57_1_1"/>
<feature type="compositionally biased region" description="Low complexity" evidence="8">
    <location>
        <begin position="417"/>
        <end position="431"/>
    </location>
</feature>
<evidence type="ECO:0000259" key="10">
    <source>
        <dbReference type="PROSITE" id="PS50893"/>
    </source>
</evidence>
<dbReference type="PANTHER" id="PTHR48041">
    <property type="entry name" value="ABC TRANSPORTER G FAMILY MEMBER 28"/>
    <property type="match status" value="1"/>
</dbReference>
<dbReference type="InterPro" id="IPR017871">
    <property type="entry name" value="ABC_transporter-like_CS"/>
</dbReference>
<feature type="domain" description="ABC transporter" evidence="10">
    <location>
        <begin position="448"/>
        <end position="694"/>
    </location>
</feature>
<dbReference type="STRING" id="1037660.A0A066V5Y4"/>
<feature type="transmembrane region" description="Helical" evidence="9">
    <location>
        <begin position="764"/>
        <end position="783"/>
    </location>
</feature>
<evidence type="ECO:0000256" key="4">
    <source>
        <dbReference type="ARBA" id="ARBA00022741"/>
    </source>
</evidence>
<dbReference type="RefSeq" id="XP_013240182.1">
    <property type="nucleotide sequence ID" value="XM_013384728.1"/>
</dbReference>
<dbReference type="InterPro" id="IPR003593">
    <property type="entry name" value="AAA+_ATPase"/>
</dbReference>
<evidence type="ECO:0000313" key="12">
    <source>
        <dbReference type="Proteomes" id="UP000027361"/>
    </source>
</evidence>
<feature type="transmembrane region" description="Helical" evidence="9">
    <location>
        <begin position="878"/>
        <end position="900"/>
    </location>
</feature>
<comment type="subcellular location">
    <subcellularLocation>
        <location evidence="1">Membrane</location>
        <topology evidence="1">Multi-pass membrane protein</topology>
    </subcellularLocation>
</comment>
<dbReference type="GO" id="GO:0140359">
    <property type="term" value="F:ABC-type transporter activity"/>
    <property type="evidence" value="ECO:0007669"/>
    <property type="project" value="InterPro"/>
</dbReference>
<protein>
    <recommendedName>
        <fullName evidence="10">ABC transporter domain-containing protein</fullName>
    </recommendedName>
</protein>
<accession>A0A066V5Y4</accession>
<evidence type="ECO:0000256" key="2">
    <source>
        <dbReference type="ARBA" id="ARBA00022448"/>
    </source>
</evidence>
<keyword evidence="4" id="KW-0547">Nucleotide-binding</keyword>
<evidence type="ECO:0000256" key="1">
    <source>
        <dbReference type="ARBA" id="ARBA00004141"/>
    </source>
</evidence>
<dbReference type="OMA" id="EQFYCTA"/>
<feature type="transmembrane region" description="Helical" evidence="9">
    <location>
        <begin position="992"/>
        <end position="1013"/>
    </location>
</feature>
<proteinExistence type="predicted"/>
<dbReference type="InParanoid" id="A0A066V5Y4"/>
<evidence type="ECO:0000256" key="8">
    <source>
        <dbReference type="SAM" id="MobiDB-lite"/>
    </source>
</evidence>
<dbReference type="EMBL" id="JMSN01000155">
    <property type="protein sequence ID" value="KDN36836.1"/>
    <property type="molecule type" value="Genomic_DNA"/>
</dbReference>
<feature type="transmembrane region" description="Helical" evidence="9">
    <location>
        <begin position="342"/>
        <end position="366"/>
    </location>
</feature>
<keyword evidence="12" id="KW-1185">Reference proteome</keyword>
<dbReference type="GeneID" id="25267533"/>
<evidence type="ECO:0000256" key="7">
    <source>
        <dbReference type="ARBA" id="ARBA00023136"/>
    </source>
</evidence>
<sequence>MSSSNSSNNNNNNSAFKLASNLTLYQPECPYGLTGNGCEHASCNSTYVTAAQRVQRSDTTLCTACPDGWGGNLNCNICQRADACQLQQRATGRGRSSSSSSSTTSAATSSLSGGGISSSLALAANDTAVCVNTPRAISTTNVQCDMNQTTLTGIFQGNFQLSAIKTAGVSNATEFNTVGLAPYNAENGTTTTQVWFNGVLQWGCQATNCSSFNSTDPADAPSGRKGIVTDVWKCSTLNCVCIPGSTVCGSGPFDLTNTIQDLDGETTFACEYPSDQAAAARADMQCRFSGPSFATALGPGGLPLIHCQAGACVTQDELTNLWTNGGTTTGASSDGMGLSGGVIAGLSVLGVVVATILATILAGLLLRRRAANRPRDPPTAAVGLAWSNIHYSFRPAAAASLIPARGKGDTRKKIADRNAASSNSNGNGSSRNSEEKESHELRIAMADGGRGNIAETAHAGHILRDVSGEIHPGSMLAILGPSGAGKTSLVDILAGRSKVGTISGTLTFTPDVGVATSSNHAADRMVAFVDQEDVLPAFSTVREALQLAAQLSLPENVPRHERHEIVNRVLLKLGLDGIAERRIGDAHRRGVSGGEKRRISIGIALVGQPKVLIMDEPLSGLDAVNAQRVVQALRELANGPETGTTVIMTVHQPSSQIYDAFDRVMLLAQGRVLFDGAPHDAPAWLEARGEPLPANHNPADHLLSAAFGDMGSGSSDIDAHSSPGVMNTLISPYRNRKPLASLSTQVGSLASRAFQASYRDPSGALAHILGALIIGLITGGAFYKVNLTIAGFQNRVGSIFFLLLLLAFSALSAMTGLNRARPLVVRERGNGLYSAFSWLLSHLLYDLVMLRLIPTIILTIIIYFMVGLTDSAGVFFRFFLIAVLFNLATTLYFMSLAAFFEDMSIPTLLAGLAILFQLGFGGFLLNLNSVPGVLRWIKWICPLRYALEAMATIQLPGLRIIDIVNGVPINAPVSVIAPNLFGFAVESYYRDLLVLALAFTLGFFLLLVGAVTWRMREVR</sequence>
<dbReference type="InterPro" id="IPR027417">
    <property type="entry name" value="P-loop_NTPase"/>
</dbReference>
<dbReference type="SMART" id="SM00382">
    <property type="entry name" value="AAA"/>
    <property type="match status" value="1"/>
</dbReference>
<feature type="compositionally biased region" description="Basic and acidic residues" evidence="8">
    <location>
        <begin position="407"/>
        <end position="416"/>
    </location>
</feature>
<feature type="transmembrane region" description="Helical" evidence="9">
    <location>
        <begin position="838"/>
        <end position="866"/>
    </location>
</feature>
<keyword evidence="3 9" id="KW-0812">Transmembrane</keyword>
<dbReference type="SUPFAM" id="SSF52540">
    <property type="entry name" value="P-loop containing nucleoside triphosphate hydrolases"/>
    <property type="match status" value="1"/>
</dbReference>
<dbReference type="PROSITE" id="PS00211">
    <property type="entry name" value="ABC_TRANSPORTER_1"/>
    <property type="match status" value="1"/>
</dbReference>
<dbReference type="Proteomes" id="UP000027361">
    <property type="component" value="Unassembled WGS sequence"/>
</dbReference>
<dbReference type="InterPro" id="IPR013525">
    <property type="entry name" value="ABC2_TM"/>
</dbReference>
<feature type="transmembrane region" description="Helical" evidence="9">
    <location>
        <begin position="795"/>
        <end position="817"/>
    </location>
</feature>
<dbReference type="AlphaFoldDB" id="A0A066V5Y4"/>
<dbReference type="GO" id="GO:0016887">
    <property type="term" value="F:ATP hydrolysis activity"/>
    <property type="evidence" value="ECO:0007669"/>
    <property type="project" value="InterPro"/>
</dbReference>
<dbReference type="OrthoDB" id="66620at2759"/>
<dbReference type="PROSITE" id="PS50893">
    <property type="entry name" value="ABC_TRANSPORTER_2"/>
    <property type="match status" value="1"/>
</dbReference>
<feature type="transmembrane region" description="Helical" evidence="9">
    <location>
        <begin position="907"/>
        <end position="925"/>
    </location>
</feature>
<dbReference type="Pfam" id="PF01061">
    <property type="entry name" value="ABC2_membrane"/>
    <property type="match status" value="1"/>
</dbReference>
<evidence type="ECO:0000256" key="3">
    <source>
        <dbReference type="ARBA" id="ARBA00022692"/>
    </source>
</evidence>
<keyword evidence="7 9" id="KW-0472">Membrane</keyword>